<dbReference type="FunFam" id="2.20.25.30:FF:000001">
    <property type="entry name" value="Ribosomal protein L37"/>
    <property type="match status" value="1"/>
</dbReference>
<dbReference type="OMA" id="RMAYLKH"/>
<evidence type="ECO:0000256" key="4">
    <source>
        <dbReference type="ARBA" id="ARBA00022771"/>
    </source>
</evidence>
<evidence type="ECO:0000313" key="10">
    <source>
        <dbReference type="EMBL" id="EGC39592.1"/>
    </source>
</evidence>
<dbReference type="SUPFAM" id="SSF57829">
    <property type="entry name" value="Zn-binding ribosomal proteins"/>
    <property type="match status" value="1"/>
</dbReference>
<dbReference type="GO" id="GO:0006412">
    <property type="term" value="P:translation"/>
    <property type="evidence" value="ECO:0007669"/>
    <property type="project" value="InterPro"/>
</dbReference>
<dbReference type="Proteomes" id="UP000001064">
    <property type="component" value="Unassembled WGS sequence"/>
</dbReference>
<dbReference type="FunCoup" id="F0Z927">
    <property type="interactions" value="223"/>
</dbReference>
<dbReference type="EMBL" id="GL870955">
    <property type="protein sequence ID" value="EGC39592.1"/>
    <property type="molecule type" value="Genomic_DNA"/>
</dbReference>
<dbReference type="GO" id="GO:0022625">
    <property type="term" value="C:cytosolic large ribosomal subunit"/>
    <property type="evidence" value="ECO:0000318"/>
    <property type="project" value="GO_Central"/>
</dbReference>
<keyword evidence="5 9" id="KW-0862">Zinc</keyword>
<dbReference type="STRING" id="5786.F0Z927"/>
<evidence type="ECO:0000256" key="1">
    <source>
        <dbReference type="ARBA" id="ARBA00009805"/>
    </source>
</evidence>
<dbReference type="OrthoDB" id="10259236at2759"/>
<evidence type="ECO:0000256" key="5">
    <source>
        <dbReference type="ARBA" id="ARBA00022833"/>
    </source>
</evidence>
<accession>F0Z927</accession>
<evidence type="ECO:0000256" key="8">
    <source>
        <dbReference type="ARBA" id="ARBA00023274"/>
    </source>
</evidence>
<evidence type="ECO:0000256" key="3">
    <source>
        <dbReference type="ARBA" id="ARBA00022730"/>
    </source>
</evidence>
<keyword evidence="3 9" id="KW-0699">rRNA-binding</keyword>
<dbReference type="GO" id="GO:0008270">
    <property type="term" value="F:zinc ion binding"/>
    <property type="evidence" value="ECO:0007669"/>
    <property type="project" value="UniProtKB-KW"/>
</dbReference>
<dbReference type="NCBIfam" id="NF003214">
    <property type="entry name" value="PRK04179.1"/>
    <property type="match status" value="1"/>
</dbReference>
<dbReference type="VEuPathDB" id="AmoebaDB:DICPUDRAFT_52603"/>
<dbReference type="InterPro" id="IPR011332">
    <property type="entry name" value="Ribosomal_zn-bd"/>
</dbReference>
<protein>
    <recommendedName>
        <fullName evidence="9">Ribosomal protein L37</fullName>
    </recommendedName>
</protein>
<name>F0Z927_DICPU</name>
<dbReference type="PROSITE" id="PS01077">
    <property type="entry name" value="RIBOSOMAL_L37E"/>
    <property type="match status" value="1"/>
</dbReference>
<dbReference type="GO" id="GO:0003723">
    <property type="term" value="F:RNA binding"/>
    <property type="evidence" value="ECO:0000318"/>
    <property type="project" value="GO_Central"/>
</dbReference>
<dbReference type="InterPro" id="IPR001569">
    <property type="entry name" value="Ribosomal_eL37"/>
</dbReference>
<dbReference type="InterPro" id="IPR011331">
    <property type="entry name" value="Ribosomal_eL37/eL43"/>
</dbReference>
<organism evidence="10 11">
    <name type="scientific">Dictyostelium purpureum</name>
    <name type="common">Slime mold</name>
    <dbReference type="NCBI Taxonomy" id="5786"/>
    <lineage>
        <taxon>Eukaryota</taxon>
        <taxon>Amoebozoa</taxon>
        <taxon>Evosea</taxon>
        <taxon>Eumycetozoa</taxon>
        <taxon>Dictyostelia</taxon>
        <taxon>Dictyosteliales</taxon>
        <taxon>Dictyosteliaceae</taxon>
        <taxon>Dictyostelium</taxon>
    </lineage>
</organism>
<evidence type="ECO:0000313" key="11">
    <source>
        <dbReference type="Proteomes" id="UP000001064"/>
    </source>
</evidence>
<dbReference type="GO" id="GO:0003735">
    <property type="term" value="F:structural constituent of ribosome"/>
    <property type="evidence" value="ECO:0007669"/>
    <property type="project" value="InterPro"/>
</dbReference>
<evidence type="ECO:0000256" key="6">
    <source>
        <dbReference type="ARBA" id="ARBA00022884"/>
    </source>
</evidence>
<dbReference type="eggNOG" id="KOG3475">
    <property type="taxonomic scope" value="Eukaryota"/>
</dbReference>
<evidence type="ECO:0000256" key="7">
    <source>
        <dbReference type="ARBA" id="ARBA00022980"/>
    </source>
</evidence>
<dbReference type="Pfam" id="PF01907">
    <property type="entry name" value="Ribosomal_L37e"/>
    <property type="match status" value="1"/>
</dbReference>
<keyword evidence="6 9" id="KW-0694">RNA-binding</keyword>
<dbReference type="InterPro" id="IPR018267">
    <property type="entry name" value="Ribosomal_eL37_CS"/>
</dbReference>
<keyword evidence="4" id="KW-0863">Zinc-finger</keyword>
<dbReference type="PANTHER" id="PTHR10768:SF0">
    <property type="entry name" value="RIBOSOMAL PROTEIN L37"/>
    <property type="match status" value="1"/>
</dbReference>
<comment type="similarity">
    <text evidence="1 9">Belongs to the eukaryotic ribosomal protein eL37 family.</text>
</comment>
<dbReference type="AlphaFoldDB" id="F0Z927"/>
<dbReference type="Gene3D" id="2.20.25.30">
    <property type="match status" value="1"/>
</dbReference>
<gene>
    <name evidence="10" type="ORF">DICPUDRAFT_52603</name>
</gene>
<reference evidence="11" key="1">
    <citation type="journal article" date="2011" name="Genome Biol.">
        <title>Comparative genomics of the social amoebae Dictyostelium discoideum and Dictyostelium purpureum.</title>
        <authorList>
            <consortium name="US DOE Joint Genome Institute (JGI-PGF)"/>
            <person name="Sucgang R."/>
            <person name="Kuo A."/>
            <person name="Tian X."/>
            <person name="Salerno W."/>
            <person name="Parikh A."/>
            <person name="Feasley C.L."/>
            <person name="Dalin E."/>
            <person name="Tu H."/>
            <person name="Huang E."/>
            <person name="Barry K."/>
            <person name="Lindquist E."/>
            <person name="Shapiro H."/>
            <person name="Bruce D."/>
            <person name="Schmutz J."/>
            <person name="Salamov A."/>
            <person name="Fey P."/>
            <person name="Gaudet P."/>
            <person name="Anjard C."/>
            <person name="Babu M.M."/>
            <person name="Basu S."/>
            <person name="Bushmanova Y."/>
            <person name="van der Wel H."/>
            <person name="Katoh-Kurasawa M."/>
            <person name="Dinh C."/>
            <person name="Coutinho P.M."/>
            <person name="Saito T."/>
            <person name="Elias M."/>
            <person name="Schaap P."/>
            <person name="Kay R.R."/>
            <person name="Henrissat B."/>
            <person name="Eichinger L."/>
            <person name="Rivero F."/>
            <person name="Putnam N.H."/>
            <person name="West C.M."/>
            <person name="Loomis W.F."/>
            <person name="Chisholm R.L."/>
            <person name="Shaulsky G."/>
            <person name="Strassmann J.E."/>
            <person name="Queller D.C."/>
            <person name="Kuspa A."/>
            <person name="Grigoriev I.V."/>
        </authorList>
    </citation>
    <scope>NUCLEOTIDE SEQUENCE [LARGE SCALE GENOMIC DNA]</scope>
    <source>
        <strain evidence="11">QSDP1</strain>
    </source>
</reference>
<keyword evidence="8 9" id="KW-0687">Ribonucleoprotein</keyword>
<dbReference type="InParanoid" id="F0Z927"/>
<dbReference type="PANTHER" id="PTHR10768">
    <property type="entry name" value="60S RIBOSOMAL PROTEIN L37"/>
    <property type="match status" value="1"/>
</dbReference>
<dbReference type="GO" id="GO:0019843">
    <property type="term" value="F:rRNA binding"/>
    <property type="evidence" value="ECO:0007669"/>
    <property type="project" value="UniProtKB-KW"/>
</dbReference>
<evidence type="ECO:0000256" key="9">
    <source>
        <dbReference type="RuleBase" id="RU000576"/>
    </source>
</evidence>
<evidence type="ECO:0000256" key="2">
    <source>
        <dbReference type="ARBA" id="ARBA00022723"/>
    </source>
</evidence>
<dbReference type="GeneID" id="10509797"/>
<keyword evidence="11" id="KW-1185">Reference proteome</keyword>
<keyword evidence="2 9" id="KW-0479">Metal-binding</keyword>
<dbReference type="KEGG" id="dpp:DICPUDRAFT_52603"/>
<proteinExistence type="inferred from homology"/>
<comment type="function">
    <text evidence="9">Component of the large ribosomal subunit. The ribosome is a large ribonucleoprotein complex responsible for the synthesis of proteins in the cell.</text>
</comment>
<sequence>MTKGTFSFGRRNGKSHTLCRRCGNRSYHVQKKTCASCGYPSAKTRSYNWSVKAIRRKTTGTGRTRYLKTVHKRFNSGFKEASLSVKKTA</sequence>
<dbReference type="HAMAP" id="MF_00547">
    <property type="entry name" value="Ribosomal_eL37"/>
    <property type="match status" value="1"/>
</dbReference>
<keyword evidence="7 9" id="KW-0689">Ribosomal protein</keyword>
<dbReference type="RefSeq" id="XP_003283927.1">
    <property type="nucleotide sequence ID" value="XM_003283879.1"/>
</dbReference>